<dbReference type="WBParaSite" id="Pan_g13362.t1">
    <property type="protein sequence ID" value="Pan_g13362.t1"/>
    <property type="gene ID" value="Pan_g13362"/>
</dbReference>
<accession>A0A7E4UVJ9</accession>
<protein>
    <submittedName>
        <fullName evidence="2">Uncharacterized protein</fullName>
    </submittedName>
</protein>
<proteinExistence type="predicted"/>
<evidence type="ECO:0000313" key="2">
    <source>
        <dbReference type="WBParaSite" id="Pan_g13362.t1"/>
    </source>
</evidence>
<dbReference type="AlphaFoldDB" id="A0A7E4UVJ9"/>
<organism evidence="1 2">
    <name type="scientific">Panagrellus redivivus</name>
    <name type="common">Microworm</name>
    <dbReference type="NCBI Taxonomy" id="6233"/>
    <lineage>
        <taxon>Eukaryota</taxon>
        <taxon>Metazoa</taxon>
        <taxon>Ecdysozoa</taxon>
        <taxon>Nematoda</taxon>
        <taxon>Chromadorea</taxon>
        <taxon>Rhabditida</taxon>
        <taxon>Tylenchina</taxon>
        <taxon>Panagrolaimomorpha</taxon>
        <taxon>Panagrolaimoidea</taxon>
        <taxon>Panagrolaimidae</taxon>
        <taxon>Panagrellus</taxon>
    </lineage>
</organism>
<reference evidence="2" key="2">
    <citation type="submission" date="2020-10" db="UniProtKB">
        <authorList>
            <consortium name="WormBaseParasite"/>
        </authorList>
    </citation>
    <scope>IDENTIFICATION</scope>
</reference>
<dbReference type="Proteomes" id="UP000492821">
    <property type="component" value="Unassembled WGS sequence"/>
</dbReference>
<sequence>MNRQQLAWLQYAWYKFVGSYSKTRNKNKLEGCNMPAKTEIVKEGMYVSAASGILFLDPTRNVTEHSLKQVYSSWNPYVFIKQSFI</sequence>
<evidence type="ECO:0000313" key="1">
    <source>
        <dbReference type="Proteomes" id="UP000492821"/>
    </source>
</evidence>
<name>A0A7E4UVJ9_PANRE</name>
<reference evidence="1" key="1">
    <citation type="journal article" date="2013" name="Genetics">
        <title>The draft genome and transcriptome of Panagrellus redivivus are shaped by the harsh demands of a free-living lifestyle.</title>
        <authorList>
            <person name="Srinivasan J."/>
            <person name="Dillman A.R."/>
            <person name="Macchietto M.G."/>
            <person name="Heikkinen L."/>
            <person name="Lakso M."/>
            <person name="Fracchia K.M."/>
            <person name="Antoshechkin I."/>
            <person name="Mortazavi A."/>
            <person name="Wong G."/>
            <person name="Sternberg P.W."/>
        </authorList>
    </citation>
    <scope>NUCLEOTIDE SEQUENCE [LARGE SCALE GENOMIC DNA]</scope>
    <source>
        <strain evidence="1">MT8872</strain>
    </source>
</reference>
<keyword evidence="1" id="KW-1185">Reference proteome</keyword>